<dbReference type="InterPro" id="IPR032675">
    <property type="entry name" value="LRR_dom_sf"/>
</dbReference>
<comment type="subcellular location">
    <subcellularLocation>
        <location evidence="1">Membrane</location>
        <topology evidence="1">Single-pass membrane protein</topology>
    </subcellularLocation>
</comment>
<evidence type="ECO:0000256" key="6">
    <source>
        <dbReference type="ARBA" id="ARBA00022737"/>
    </source>
</evidence>
<evidence type="ECO:0000259" key="14">
    <source>
        <dbReference type="PROSITE" id="PS50011"/>
    </source>
</evidence>
<dbReference type="InterPro" id="IPR011009">
    <property type="entry name" value="Kinase-like_dom_sf"/>
</dbReference>
<dbReference type="GO" id="GO:0005524">
    <property type="term" value="F:ATP binding"/>
    <property type="evidence" value="ECO:0007669"/>
    <property type="project" value="UniProtKB-KW"/>
</dbReference>
<evidence type="ECO:0000256" key="8">
    <source>
        <dbReference type="ARBA" id="ARBA00022840"/>
    </source>
</evidence>
<sequence>MKGSVFLARIFVWVCILLLLSLGSSSGVTEDDVRCLQEFKKEVKDPQGKLSSWDFKNTSVGNLCKFVGVSCWNDRENRVLNLELRDMKLSGTVPQALEYCVSLQSLDLGGNDFSGEIPSQICTWLPYLVGLDLSNNKFSGFIPHDLGKCTYLNSLILSDNRLSGTIPFEIANLGRLKKFSVANNQLTGTIPQLHFPQDKADFAGNKDLCGKPLGKCGGLSKKNLAIIIAAGVFGAAASLLLAFGLWWWYHLRLSKRKRGYGIRGDDDWASKLRAHKLAQVSLFQKPLVKVKLADLMAATNNFSSENVIVSTRTGTTYKAVLPDGSALAIKRLNTCKLGEKQFRLEMNRLGQLRHPNLTPLLGFCMVEDEKLLVYKHLSNGTLHSLLHGSGPTALDWPTRFRIGFGAARGLAWLHHGCHPPIIHQNLCSNVILIDEDFDARIMDFGLARLMTSDANDSSFVNGDLGELGYVAPEYPGTMVVSLKGDAYGFGVVLLELVTGQKPLEVSTGEEEFKGNLVDWVTYLSNSGRTKDVIDKAICGKGHDEEILQFLKIARTCVVSRPRDRWSMYQIYQSLKGMAKNHGFSELDDEFPLIFGKPDNDTM</sequence>
<feature type="chain" id="PRO_5038091027" description="Protein kinase domain-containing protein" evidence="13">
    <location>
        <begin position="28"/>
        <end position="602"/>
    </location>
</feature>
<proteinExistence type="predicted"/>
<evidence type="ECO:0000256" key="9">
    <source>
        <dbReference type="ARBA" id="ARBA00022989"/>
    </source>
</evidence>
<evidence type="ECO:0000256" key="12">
    <source>
        <dbReference type="SAM" id="Phobius"/>
    </source>
</evidence>
<name>A0A978VHK7_ZIZJJ</name>
<dbReference type="OrthoDB" id="598358at2759"/>
<evidence type="ECO:0000256" key="5">
    <source>
        <dbReference type="ARBA" id="ARBA00022729"/>
    </source>
</evidence>
<comment type="caution">
    <text evidence="15">The sequence shown here is derived from an EMBL/GenBank/DDBJ whole genome shotgun (WGS) entry which is preliminary data.</text>
</comment>
<dbReference type="PROSITE" id="PS50011">
    <property type="entry name" value="PROTEIN_KINASE_DOM"/>
    <property type="match status" value="1"/>
</dbReference>
<reference evidence="15" key="1">
    <citation type="journal article" date="2021" name="Front. Plant Sci.">
        <title>Chromosome-Scale Genome Assembly for Chinese Sour Jujube and Insights Into Its Genome Evolution and Domestication Signature.</title>
        <authorList>
            <person name="Shen L.-Y."/>
            <person name="Luo H."/>
            <person name="Wang X.-L."/>
            <person name="Wang X.-M."/>
            <person name="Qiu X.-J."/>
            <person name="Liu H."/>
            <person name="Zhou S.-S."/>
            <person name="Jia K.-H."/>
            <person name="Nie S."/>
            <person name="Bao Y.-T."/>
            <person name="Zhang R.-G."/>
            <person name="Yun Q.-Z."/>
            <person name="Chai Y.-H."/>
            <person name="Lu J.-Y."/>
            <person name="Li Y."/>
            <person name="Zhao S.-W."/>
            <person name="Mao J.-F."/>
            <person name="Jia S.-G."/>
            <person name="Mao Y.-M."/>
        </authorList>
    </citation>
    <scope>NUCLEOTIDE SEQUENCE</scope>
    <source>
        <strain evidence="15">AT0</strain>
        <tissue evidence="15">Leaf</tissue>
    </source>
</reference>
<dbReference type="InterPro" id="IPR046959">
    <property type="entry name" value="PRK1-6/SRF4-like"/>
</dbReference>
<dbReference type="Gene3D" id="3.80.10.10">
    <property type="entry name" value="Ribonuclease Inhibitor"/>
    <property type="match status" value="1"/>
</dbReference>
<dbReference type="FunFam" id="3.30.200.20:FF:000428">
    <property type="entry name" value="Inactive LRR receptor-like serine/threonine-protein kinase BIR2"/>
    <property type="match status" value="1"/>
</dbReference>
<keyword evidence="10 12" id="KW-0472">Membrane</keyword>
<evidence type="ECO:0000256" key="3">
    <source>
        <dbReference type="ARBA" id="ARBA00022614"/>
    </source>
</evidence>
<dbReference type="Pfam" id="PF07714">
    <property type="entry name" value="PK_Tyr_Ser-Thr"/>
    <property type="match status" value="1"/>
</dbReference>
<feature type="domain" description="Protein kinase" evidence="14">
    <location>
        <begin position="302"/>
        <end position="584"/>
    </location>
</feature>
<protein>
    <recommendedName>
        <fullName evidence="14">Protein kinase domain-containing protein</fullName>
    </recommendedName>
</protein>
<dbReference type="FunFam" id="1.10.510.10:FF:000609">
    <property type="entry name" value="Inactive LRR receptor-like serine/threonine-protein kinase BIR2"/>
    <property type="match status" value="1"/>
</dbReference>
<dbReference type="InterPro" id="IPR001245">
    <property type="entry name" value="Ser-Thr/Tyr_kinase_cat_dom"/>
</dbReference>
<dbReference type="InterPro" id="IPR001611">
    <property type="entry name" value="Leu-rich_rpt"/>
</dbReference>
<evidence type="ECO:0000256" key="10">
    <source>
        <dbReference type="ARBA" id="ARBA00023136"/>
    </source>
</evidence>
<keyword evidence="3" id="KW-0433">Leucine-rich repeat</keyword>
<evidence type="ECO:0000256" key="11">
    <source>
        <dbReference type="ARBA" id="ARBA00023180"/>
    </source>
</evidence>
<dbReference type="Proteomes" id="UP000813462">
    <property type="component" value="Unassembled WGS sequence"/>
</dbReference>
<keyword evidence="8" id="KW-0067">ATP-binding</keyword>
<keyword evidence="4 12" id="KW-0812">Transmembrane</keyword>
<gene>
    <name evidence="15" type="ORF">FEM48_Zijuj04G0035300</name>
</gene>
<dbReference type="SUPFAM" id="SSF56112">
    <property type="entry name" value="Protein kinase-like (PK-like)"/>
    <property type="match status" value="1"/>
</dbReference>
<dbReference type="AlphaFoldDB" id="A0A978VHK7"/>
<evidence type="ECO:0000256" key="2">
    <source>
        <dbReference type="ARBA" id="ARBA00022553"/>
    </source>
</evidence>
<evidence type="ECO:0000256" key="4">
    <source>
        <dbReference type="ARBA" id="ARBA00022692"/>
    </source>
</evidence>
<feature type="signal peptide" evidence="13">
    <location>
        <begin position="1"/>
        <end position="27"/>
    </location>
</feature>
<dbReference type="PANTHER" id="PTHR48007">
    <property type="entry name" value="LEUCINE-RICH REPEAT RECEPTOR-LIKE PROTEIN KINASE PXC1"/>
    <property type="match status" value="1"/>
</dbReference>
<dbReference type="Gene3D" id="1.10.510.10">
    <property type="entry name" value="Transferase(Phosphotransferase) domain 1"/>
    <property type="match status" value="1"/>
</dbReference>
<dbReference type="InterPro" id="IPR000719">
    <property type="entry name" value="Prot_kinase_dom"/>
</dbReference>
<dbReference type="EMBL" id="JAEACU010000004">
    <property type="protein sequence ID" value="KAH7532576.1"/>
    <property type="molecule type" value="Genomic_DNA"/>
</dbReference>
<evidence type="ECO:0000313" key="15">
    <source>
        <dbReference type="EMBL" id="KAH7532576.1"/>
    </source>
</evidence>
<dbReference type="Gene3D" id="3.30.200.20">
    <property type="entry name" value="Phosphorylase Kinase, domain 1"/>
    <property type="match status" value="1"/>
</dbReference>
<dbReference type="PANTHER" id="PTHR48007:SF86">
    <property type="entry name" value="(WILD MALAYSIAN BANANA) HYPOTHETICAL PROTEIN"/>
    <property type="match status" value="1"/>
</dbReference>
<evidence type="ECO:0000313" key="16">
    <source>
        <dbReference type="Proteomes" id="UP000813462"/>
    </source>
</evidence>
<evidence type="ECO:0000256" key="13">
    <source>
        <dbReference type="SAM" id="SignalP"/>
    </source>
</evidence>
<accession>A0A978VHK7</accession>
<keyword evidence="5 13" id="KW-0732">Signal</keyword>
<dbReference type="InterPro" id="IPR013210">
    <property type="entry name" value="LRR_N_plant-typ"/>
</dbReference>
<keyword evidence="6" id="KW-0677">Repeat</keyword>
<keyword evidence="2" id="KW-0597">Phosphoprotein</keyword>
<evidence type="ECO:0000256" key="1">
    <source>
        <dbReference type="ARBA" id="ARBA00004167"/>
    </source>
</evidence>
<keyword evidence="11" id="KW-0325">Glycoprotein</keyword>
<organism evidence="15 16">
    <name type="scientific">Ziziphus jujuba var. spinosa</name>
    <dbReference type="NCBI Taxonomy" id="714518"/>
    <lineage>
        <taxon>Eukaryota</taxon>
        <taxon>Viridiplantae</taxon>
        <taxon>Streptophyta</taxon>
        <taxon>Embryophyta</taxon>
        <taxon>Tracheophyta</taxon>
        <taxon>Spermatophyta</taxon>
        <taxon>Magnoliopsida</taxon>
        <taxon>eudicotyledons</taxon>
        <taxon>Gunneridae</taxon>
        <taxon>Pentapetalae</taxon>
        <taxon>rosids</taxon>
        <taxon>fabids</taxon>
        <taxon>Rosales</taxon>
        <taxon>Rhamnaceae</taxon>
        <taxon>Paliureae</taxon>
        <taxon>Ziziphus</taxon>
    </lineage>
</organism>
<evidence type="ECO:0000256" key="7">
    <source>
        <dbReference type="ARBA" id="ARBA00022741"/>
    </source>
</evidence>
<dbReference type="CDD" id="cd14066">
    <property type="entry name" value="STKc_IRAK"/>
    <property type="match status" value="1"/>
</dbReference>
<dbReference type="FunFam" id="3.80.10.10:FF:000415">
    <property type="entry name" value="Inactive LRR receptor-like serine/threonine-protein kinase BIR2"/>
    <property type="match status" value="1"/>
</dbReference>
<dbReference type="SUPFAM" id="SSF52058">
    <property type="entry name" value="L domain-like"/>
    <property type="match status" value="1"/>
</dbReference>
<dbReference type="Pfam" id="PF08263">
    <property type="entry name" value="LRRNT_2"/>
    <property type="match status" value="1"/>
</dbReference>
<dbReference type="Pfam" id="PF00560">
    <property type="entry name" value="LRR_1"/>
    <property type="match status" value="3"/>
</dbReference>
<dbReference type="GO" id="GO:0016020">
    <property type="term" value="C:membrane"/>
    <property type="evidence" value="ECO:0007669"/>
    <property type="project" value="UniProtKB-SubCell"/>
</dbReference>
<dbReference type="GO" id="GO:0004672">
    <property type="term" value="F:protein kinase activity"/>
    <property type="evidence" value="ECO:0007669"/>
    <property type="project" value="InterPro"/>
</dbReference>
<keyword evidence="7" id="KW-0547">Nucleotide-binding</keyword>
<keyword evidence="9 12" id="KW-1133">Transmembrane helix</keyword>
<feature type="transmembrane region" description="Helical" evidence="12">
    <location>
        <begin position="224"/>
        <end position="249"/>
    </location>
</feature>